<feature type="domain" description="HTH myb-type" evidence="8">
    <location>
        <begin position="68"/>
        <end position="122"/>
    </location>
</feature>
<name>A0AAP0I811_9MAGN</name>
<sequence length="355" mass="40172">MMEESAGTDIMASDEMKNCPRGHWRPAEDEKLHQLVEQYGAQNWNSIAEKLQGRSGKSCRLRWFNQLDPRINRRPFTEEEEERLLAAHRVHGNKWALIARLFPGRTDNSVKNHWHVIMARRQRERSKLYGKRSSCHEFLQTSSMNNLSSYSFLDGCTTSRLHGDQYYAKEFRFDSGKVLEFRNQSKDGVFEMSPSNSSTQYSWAFPGALSSTTYAANSSSPSEAPLNLFGGIGRNLFSSSSSNYCIMERSTNSLDRHHSLYHYNYSNSANFGALGMGRLSHSTSASQHGVVPNYKRPVAPPPFGFVDGSSKTMVKNEVVNSKLKNMTANKQEQEDIHESIKTNVPFIDFLGVGIS</sequence>
<dbReference type="InterPro" id="IPR017930">
    <property type="entry name" value="Myb_dom"/>
</dbReference>
<evidence type="ECO:0000256" key="4">
    <source>
        <dbReference type="ARBA" id="ARBA00023125"/>
    </source>
</evidence>
<dbReference type="AlphaFoldDB" id="A0AAP0I811"/>
<dbReference type="InterPro" id="IPR050560">
    <property type="entry name" value="MYB_TF"/>
</dbReference>
<reference evidence="9 10" key="1">
    <citation type="submission" date="2024-01" db="EMBL/GenBank/DDBJ databases">
        <title>Genome assemblies of Stephania.</title>
        <authorList>
            <person name="Yang L."/>
        </authorList>
    </citation>
    <scope>NUCLEOTIDE SEQUENCE [LARGE SCALE GENOMIC DNA]</scope>
    <source>
        <strain evidence="9">QJT</strain>
        <tissue evidence="9">Leaf</tissue>
    </source>
</reference>
<keyword evidence="3" id="KW-0805">Transcription regulation</keyword>
<dbReference type="GO" id="GO:0000981">
    <property type="term" value="F:DNA-binding transcription factor activity, RNA polymerase II-specific"/>
    <property type="evidence" value="ECO:0007669"/>
    <property type="project" value="TreeGrafter"/>
</dbReference>
<dbReference type="FunFam" id="1.10.10.60:FF:000060">
    <property type="entry name" value="MYB transcription factor"/>
    <property type="match status" value="1"/>
</dbReference>
<dbReference type="PANTHER" id="PTHR45614">
    <property type="entry name" value="MYB PROTEIN-RELATED"/>
    <property type="match status" value="1"/>
</dbReference>
<keyword evidence="4" id="KW-0238">DNA-binding</keyword>
<accession>A0AAP0I811</accession>
<evidence type="ECO:0000256" key="1">
    <source>
        <dbReference type="ARBA" id="ARBA00004123"/>
    </source>
</evidence>
<dbReference type="PROSITE" id="PS50090">
    <property type="entry name" value="MYB_LIKE"/>
    <property type="match status" value="2"/>
</dbReference>
<feature type="domain" description="Myb-like" evidence="7">
    <location>
        <begin position="68"/>
        <end position="118"/>
    </location>
</feature>
<dbReference type="InterPro" id="IPR009057">
    <property type="entry name" value="Homeodomain-like_sf"/>
</dbReference>
<dbReference type="Gene3D" id="1.10.10.60">
    <property type="entry name" value="Homeodomain-like"/>
    <property type="match status" value="2"/>
</dbReference>
<dbReference type="GO" id="GO:0000978">
    <property type="term" value="F:RNA polymerase II cis-regulatory region sequence-specific DNA binding"/>
    <property type="evidence" value="ECO:0007669"/>
    <property type="project" value="TreeGrafter"/>
</dbReference>
<feature type="domain" description="HTH myb-type" evidence="8">
    <location>
        <begin position="16"/>
        <end position="67"/>
    </location>
</feature>
<dbReference type="InterPro" id="IPR001005">
    <property type="entry name" value="SANT/Myb"/>
</dbReference>
<dbReference type="PANTHER" id="PTHR45614:SF221">
    <property type="entry name" value="MYB DOMAIN PROTEIN 110"/>
    <property type="match status" value="1"/>
</dbReference>
<evidence type="ECO:0000313" key="9">
    <source>
        <dbReference type="EMBL" id="KAK9110404.1"/>
    </source>
</evidence>
<protein>
    <submittedName>
        <fullName evidence="9">Uncharacterized protein</fullName>
    </submittedName>
</protein>
<gene>
    <name evidence="9" type="ORF">Sjap_018464</name>
</gene>
<keyword evidence="5" id="KW-0804">Transcription</keyword>
<dbReference type="CDD" id="cd00167">
    <property type="entry name" value="SANT"/>
    <property type="match status" value="2"/>
</dbReference>
<evidence type="ECO:0000259" key="8">
    <source>
        <dbReference type="PROSITE" id="PS51294"/>
    </source>
</evidence>
<dbReference type="Pfam" id="PF13921">
    <property type="entry name" value="Myb_DNA-bind_6"/>
    <property type="match status" value="1"/>
</dbReference>
<organism evidence="9 10">
    <name type="scientific">Stephania japonica</name>
    <dbReference type="NCBI Taxonomy" id="461633"/>
    <lineage>
        <taxon>Eukaryota</taxon>
        <taxon>Viridiplantae</taxon>
        <taxon>Streptophyta</taxon>
        <taxon>Embryophyta</taxon>
        <taxon>Tracheophyta</taxon>
        <taxon>Spermatophyta</taxon>
        <taxon>Magnoliopsida</taxon>
        <taxon>Ranunculales</taxon>
        <taxon>Menispermaceae</taxon>
        <taxon>Menispermoideae</taxon>
        <taxon>Cissampelideae</taxon>
        <taxon>Stephania</taxon>
    </lineage>
</organism>
<dbReference type="PROSITE" id="PS51294">
    <property type="entry name" value="HTH_MYB"/>
    <property type="match status" value="2"/>
</dbReference>
<comment type="caution">
    <text evidence="9">The sequence shown here is derived from an EMBL/GenBank/DDBJ whole genome shotgun (WGS) entry which is preliminary data.</text>
</comment>
<dbReference type="FunFam" id="1.10.10.60:FF:000356">
    <property type="entry name" value="MYB transcription factor"/>
    <property type="match status" value="1"/>
</dbReference>
<keyword evidence="2" id="KW-0677">Repeat</keyword>
<dbReference type="Proteomes" id="UP001417504">
    <property type="component" value="Unassembled WGS sequence"/>
</dbReference>
<evidence type="ECO:0000313" key="10">
    <source>
        <dbReference type="Proteomes" id="UP001417504"/>
    </source>
</evidence>
<feature type="domain" description="Myb-like" evidence="7">
    <location>
        <begin position="21"/>
        <end position="67"/>
    </location>
</feature>
<evidence type="ECO:0000259" key="7">
    <source>
        <dbReference type="PROSITE" id="PS50090"/>
    </source>
</evidence>
<dbReference type="SUPFAM" id="SSF46689">
    <property type="entry name" value="Homeodomain-like"/>
    <property type="match status" value="1"/>
</dbReference>
<evidence type="ECO:0000256" key="2">
    <source>
        <dbReference type="ARBA" id="ARBA00022737"/>
    </source>
</evidence>
<evidence type="ECO:0000256" key="5">
    <source>
        <dbReference type="ARBA" id="ARBA00023163"/>
    </source>
</evidence>
<proteinExistence type="predicted"/>
<dbReference type="EMBL" id="JBBNAE010000007">
    <property type="protein sequence ID" value="KAK9110404.1"/>
    <property type="molecule type" value="Genomic_DNA"/>
</dbReference>
<keyword evidence="6" id="KW-0539">Nucleus</keyword>
<dbReference type="GO" id="GO:0005634">
    <property type="term" value="C:nucleus"/>
    <property type="evidence" value="ECO:0007669"/>
    <property type="project" value="UniProtKB-SubCell"/>
</dbReference>
<keyword evidence="10" id="KW-1185">Reference proteome</keyword>
<evidence type="ECO:0000256" key="3">
    <source>
        <dbReference type="ARBA" id="ARBA00023015"/>
    </source>
</evidence>
<comment type="subcellular location">
    <subcellularLocation>
        <location evidence="1">Nucleus</location>
    </subcellularLocation>
</comment>
<dbReference type="SMART" id="SM00717">
    <property type="entry name" value="SANT"/>
    <property type="match status" value="2"/>
</dbReference>
<evidence type="ECO:0000256" key="6">
    <source>
        <dbReference type="ARBA" id="ARBA00023242"/>
    </source>
</evidence>